<evidence type="ECO:0000313" key="17">
    <source>
        <dbReference type="EMBL" id="CAI37658.1"/>
    </source>
</evidence>
<accession>Q4JU49</accession>
<dbReference type="Gene3D" id="2.30.30.90">
    <property type="match status" value="1"/>
</dbReference>
<dbReference type="SMART" id="SM00529">
    <property type="entry name" value="HTH_DTXR"/>
    <property type="match status" value="1"/>
</dbReference>
<dbReference type="GO" id="GO:0046914">
    <property type="term" value="F:transition metal ion binding"/>
    <property type="evidence" value="ECO:0007669"/>
    <property type="project" value="InterPro"/>
</dbReference>
<dbReference type="Gene3D" id="1.10.10.10">
    <property type="entry name" value="Winged helix-like DNA-binding domain superfamily/Winged helix DNA-binding domain"/>
    <property type="match status" value="1"/>
</dbReference>
<evidence type="ECO:0000256" key="7">
    <source>
        <dbReference type="ARBA" id="ARBA00023004"/>
    </source>
</evidence>
<dbReference type="SMART" id="SM00899">
    <property type="entry name" value="FeoA"/>
    <property type="match status" value="1"/>
</dbReference>
<dbReference type="KEGG" id="cjk:jk1485"/>
<comment type="similarity">
    <text evidence="2">Belongs to the DtxR/MntR family.</text>
</comment>
<dbReference type="RefSeq" id="WP_011273914.1">
    <property type="nucleotide sequence ID" value="NC_007164.1"/>
</dbReference>
<dbReference type="Pfam" id="PF04023">
    <property type="entry name" value="FeoA"/>
    <property type="match status" value="1"/>
</dbReference>
<organism evidence="17 18">
    <name type="scientific">Corynebacterium jeikeium (strain K411)</name>
    <dbReference type="NCBI Taxonomy" id="306537"/>
    <lineage>
        <taxon>Bacteria</taxon>
        <taxon>Bacillati</taxon>
        <taxon>Actinomycetota</taxon>
        <taxon>Actinomycetes</taxon>
        <taxon>Mycobacteriales</taxon>
        <taxon>Corynebacteriaceae</taxon>
        <taxon>Corynebacterium</taxon>
    </lineage>
</organism>
<keyword evidence="11" id="KW-0804">Transcription</keyword>
<dbReference type="GO" id="GO:0003677">
    <property type="term" value="F:DNA binding"/>
    <property type="evidence" value="ECO:0007669"/>
    <property type="project" value="UniProtKB-KW"/>
</dbReference>
<evidence type="ECO:0000259" key="16">
    <source>
        <dbReference type="PROSITE" id="PS50944"/>
    </source>
</evidence>
<dbReference type="InterPro" id="IPR022687">
    <property type="entry name" value="HTH_DTXR"/>
</dbReference>
<comment type="subcellular location">
    <subcellularLocation>
        <location evidence="1">Cytoplasm</location>
    </subcellularLocation>
</comment>
<keyword evidence="5" id="KW-0963">Cytoplasm</keyword>
<dbReference type="InterPro" id="IPR036421">
    <property type="entry name" value="Fe_dep_repressor_sf"/>
</dbReference>
<dbReference type="HOGENOM" id="CLU_069532_0_2_11"/>
<dbReference type="SUPFAM" id="SSF47979">
    <property type="entry name" value="Iron-dependent repressor protein, dimerization domain"/>
    <property type="match status" value="1"/>
</dbReference>
<dbReference type="GO" id="GO:0045892">
    <property type="term" value="P:negative regulation of DNA-templated transcription"/>
    <property type="evidence" value="ECO:0007669"/>
    <property type="project" value="TreeGrafter"/>
</dbReference>
<comment type="subunit">
    <text evidence="3">Homodimer.</text>
</comment>
<evidence type="ECO:0000256" key="5">
    <source>
        <dbReference type="ARBA" id="ARBA00022490"/>
    </source>
</evidence>
<protein>
    <recommendedName>
        <fullName evidence="4">Diphtheria toxin repressor</fullName>
    </recommendedName>
    <alternativeName>
        <fullName evidence="14">Iron-dependent diphtheria tox regulatory element</fullName>
    </alternativeName>
    <alternativeName>
        <fullName evidence="13">Manganese transport regulator</fullName>
    </alternativeName>
    <alternativeName>
        <fullName evidence="15">Tox regulatory factor</fullName>
    </alternativeName>
</protein>
<dbReference type="EMBL" id="CR931997">
    <property type="protein sequence ID" value="CAI37658.1"/>
    <property type="molecule type" value="Genomic_DNA"/>
</dbReference>
<dbReference type="PANTHER" id="PTHR33238">
    <property type="entry name" value="IRON (METAL) DEPENDENT REPRESSOR, DTXR FAMILY"/>
    <property type="match status" value="1"/>
</dbReference>
<evidence type="ECO:0000313" key="18">
    <source>
        <dbReference type="Proteomes" id="UP000000545"/>
    </source>
</evidence>
<proteinExistence type="inferred from homology"/>
<dbReference type="InterPro" id="IPR036390">
    <property type="entry name" value="WH_DNA-bd_sf"/>
</dbReference>
<evidence type="ECO:0000256" key="9">
    <source>
        <dbReference type="ARBA" id="ARBA00023125"/>
    </source>
</evidence>
<feature type="domain" description="HTH dtxR-type" evidence="16">
    <location>
        <begin position="6"/>
        <end position="68"/>
    </location>
</feature>
<dbReference type="InterPro" id="IPR038157">
    <property type="entry name" value="FeoA_core_dom"/>
</dbReference>
<dbReference type="OrthoDB" id="9791355at2"/>
<dbReference type="InterPro" id="IPR007167">
    <property type="entry name" value="Fe-transptr_FeoA-like"/>
</dbReference>
<evidence type="ECO:0000256" key="6">
    <source>
        <dbReference type="ARBA" id="ARBA00022491"/>
    </source>
</evidence>
<gene>
    <name evidence="17" type="primary">mntR</name>
    <name evidence="17" type="ordered locus">jk1485</name>
</gene>
<keyword evidence="18" id="KW-1185">Reference proteome</keyword>
<dbReference type="Proteomes" id="UP000000545">
    <property type="component" value="Chromosome"/>
</dbReference>
<dbReference type="GO" id="GO:0005737">
    <property type="term" value="C:cytoplasm"/>
    <property type="evidence" value="ECO:0007669"/>
    <property type="project" value="UniProtKB-SubCell"/>
</dbReference>
<keyword evidence="8" id="KW-0805">Transcription regulation</keyword>
<keyword evidence="9" id="KW-0238">DNA-binding</keyword>
<evidence type="ECO:0000256" key="15">
    <source>
        <dbReference type="ARBA" id="ARBA00033329"/>
    </source>
</evidence>
<dbReference type="GO" id="GO:0046983">
    <property type="term" value="F:protein dimerization activity"/>
    <property type="evidence" value="ECO:0007669"/>
    <property type="project" value="InterPro"/>
</dbReference>
<dbReference type="InterPro" id="IPR022689">
    <property type="entry name" value="Iron_dep_repressor"/>
</dbReference>
<dbReference type="Pfam" id="PF01325">
    <property type="entry name" value="Fe_dep_repress"/>
    <property type="match status" value="1"/>
</dbReference>
<evidence type="ECO:0000256" key="2">
    <source>
        <dbReference type="ARBA" id="ARBA00007871"/>
    </source>
</evidence>
<dbReference type="SUPFAM" id="SSF50037">
    <property type="entry name" value="C-terminal domain of transcriptional repressors"/>
    <property type="match status" value="1"/>
</dbReference>
<keyword evidence="6" id="KW-0678">Repressor</keyword>
<keyword evidence="10" id="KW-0010">Activator</keyword>
<evidence type="ECO:0000256" key="13">
    <source>
        <dbReference type="ARBA" id="ARBA00032593"/>
    </source>
</evidence>
<dbReference type="PROSITE" id="PS50944">
    <property type="entry name" value="HTH_DTXR"/>
    <property type="match status" value="1"/>
</dbReference>
<evidence type="ECO:0000256" key="3">
    <source>
        <dbReference type="ARBA" id="ARBA00011738"/>
    </source>
</evidence>
<evidence type="ECO:0000256" key="12">
    <source>
        <dbReference type="ARBA" id="ARBA00023211"/>
    </source>
</evidence>
<evidence type="ECO:0000256" key="8">
    <source>
        <dbReference type="ARBA" id="ARBA00023015"/>
    </source>
</evidence>
<dbReference type="PATRIC" id="fig|306537.10.peg.1505"/>
<evidence type="ECO:0000256" key="11">
    <source>
        <dbReference type="ARBA" id="ARBA00023163"/>
    </source>
</evidence>
<keyword evidence="7" id="KW-0408">Iron</keyword>
<evidence type="ECO:0000256" key="10">
    <source>
        <dbReference type="ARBA" id="ARBA00023159"/>
    </source>
</evidence>
<dbReference type="PANTHER" id="PTHR33238:SF11">
    <property type="entry name" value="TRANSCRIPTIONAL REGULATOR MNTR"/>
    <property type="match status" value="1"/>
</dbReference>
<dbReference type="Pfam" id="PF02742">
    <property type="entry name" value="Fe_dep_repr_C"/>
    <property type="match status" value="1"/>
</dbReference>
<dbReference type="GO" id="GO:0003700">
    <property type="term" value="F:DNA-binding transcription factor activity"/>
    <property type="evidence" value="ECO:0007669"/>
    <property type="project" value="InterPro"/>
</dbReference>
<dbReference type="InterPro" id="IPR001367">
    <property type="entry name" value="Fe_dep_repressor"/>
</dbReference>
<dbReference type="AlphaFoldDB" id="Q4JU49"/>
<dbReference type="InterPro" id="IPR036388">
    <property type="entry name" value="WH-like_DNA-bd_sf"/>
</dbReference>
<dbReference type="SUPFAM" id="SSF46785">
    <property type="entry name" value="Winged helix' DNA-binding domain"/>
    <property type="match status" value="1"/>
</dbReference>
<dbReference type="InterPro" id="IPR008988">
    <property type="entry name" value="Transcriptional_repressor_C"/>
</dbReference>
<dbReference type="STRING" id="306537.jk1485"/>
<sequence>MHVTDLPERSQDYLKKIFDLQEWSGGGVSLSVLARHMDQRPSTASEAIKRLAAQGLVDHAPYGDIELSEAGRKIALAMVRRHRLIETFLCNHLGYGLDEVHDEAEVLEHAVSETFVDRIASLLNNPTRDPHGDPIPDEGGHIPASSAFLLSDAHTGEQLIVDRISDRDAALVRYLTEHGVLPGVHITVGERVFADMAELHIAESETRVQLPASSLSAVLVSAADKNSQSERAEKPKKA</sequence>
<keyword evidence="12" id="KW-0464">Manganese</keyword>
<dbReference type="eggNOG" id="COG1321">
    <property type="taxonomic scope" value="Bacteria"/>
</dbReference>
<name>Q4JU49_CORJK</name>
<dbReference type="InterPro" id="IPR050536">
    <property type="entry name" value="DtxR_MntR_Metal-Reg"/>
</dbReference>
<evidence type="ECO:0000256" key="1">
    <source>
        <dbReference type="ARBA" id="ARBA00004496"/>
    </source>
</evidence>
<evidence type="ECO:0000256" key="14">
    <source>
        <dbReference type="ARBA" id="ARBA00032618"/>
    </source>
</evidence>
<evidence type="ECO:0000256" key="4">
    <source>
        <dbReference type="ARBA" id="ARBA00016140"/>
    </source>
</evidence>
<reference evidence="17 18" key="1">
    <citation type="journal article" date="2005" name="J. Bacteriol.">
        <title>Complete genome sequence and analysis of the multiresistant nosocomial pathogen Corynebacterium jeikeium K411, a lipid-requiring bacterium of the human skin flora.</title>
        <authorList>
            <person name="Tauch A."/>
            <person name="Kaiser O."/>
            <person name="Hain T."/>
            <person name="Goesmann A."/>
            <person name="Weisshaar B."/>
            <person name="Albersmeier A."/>
            <person name="Bekel T."/>
            <person name="Bischoff N."/>
            <person name="Brune I."/>
            <person name="Chakraborty T."/>
            <person name="Kalinowski J."/>
            <person name="Meyer F."/>
            <person name="Rupp O."/>
            <person name="Schneiker S."/>
            <person name="Viehoever P."/>
            <person name="Puehler A."/>
        </authorList>
    </citation>
    <scope>NUCLEOTIDE SEQUENCE [LARGE SCALE GENOMIC DNA]</scope>
    <source>
        <strain evidence="17 18">K411</strain>
    </source>
</reference>